<accession>A0ABV1KXP8</accession>
<dbReference type="InterPro" id="IPR016286">
    <property type="entry name" value="FUC_metazoa-typ"/>
</dbReference>
<dbReference type="SUPFAM" id="SSF51445">
    <property type="entry name" value="(Trans)glycosidases"/>
    <property type="match status" value="1"/>
</dbReference>
<protein>
    <recommendedName>
        <fullName evidence="3">alpha-L-fucosidase</fullName>
        <ecNumber evidence="3">3.2.1.51</ecNumber>
    </recommendedName>
</protein>
<organism evidence="9 10">
    <name type="scientific">Cohnella silvisoli</name>
    <dbReference type="NCBI Taxonomy" id="2873699"/>
    <lineage>
        <taxon>Bacteria</taxon>
        <taxon>Bacillati</taxon>
        <taxon>Bacillota</taxon>
        <taxon>Bacilli</taxon>
        <taxon>Bacillales</taxon>
        <taxon>Paenibacillaceae</taxon>
        <taxon>Cohnella</taxon>
    </lineage>
</organism>
<comment type="similarity">
    <text evidence="2">Belongs to the glycosyl hydrolase 29 family.</text>
</comment>
<dbReference type="InterPro" id="IPR057739">
    <property type="entry name" value="Glyco_hydro_29_N"/>
</dbReference>
<dbReference type="PRINTS" id="PR00741">
    <property type="entry name" value="GLHYDRLASE29"/>
</dbReference>
<evidence type="ECO:0000256" key="4">
    <source>
        <dbReference type="ARBA" id="ARBA00022729"/>
    </source>
</evidence>
<dbReference type="PANTHER" id="PTHR10030:SF37">
    <property type="entry name" value="ALPHA-L-FUCOSIDASE-RELATED"/>
    <property type="match status" value="1"/>
</dbReference>
<dbReference type="SMART" id="SM00812">
    <property type="entry name" value="Alpha_L_fucos"/>
    <property type="match status" value="1"/>
</dbReference>
<comment type="caution">
    <text evidence="9">The sequence shown here is derived from an EMBL/GenBank/DDBJ whole genome shotgun (WGS) entry which is preliminary data.</text>
</comment>
<dbReference type="Gene3D" id="2.60.40.1180">
    <property type="entry name" value="Golgi alpha-mannosidase II"/>
    <property type="match status" value="1"/>
</dbReference>
<evidence type="ECO:0000256" key="6">
    <source>
        <dbReference type="ARBA" id="ARBA00023295"/>
    </source>
</evidence>
<name>A0ABV1KXP8_9BACL</name>
<dbReference type="PIRSF" id="PIRSF001092">
    <property type="entry name" value="Alpha-L-fucosidase"/>
    <property type="match status" value="1"/>
</dbReference>
<reference evidence="9 10" key="1">
    <citation type="journal article" date="2023" name="Genome Announc.">
        <title>Pan-Genome Analyses of the Genus Cohnella and Proposal of the Novel Species Cohnella silvisoli sp. nov., Isolated from Forest Soil.</title>
        <authorList>
            <person name="Wang C."/>
            <person name="Mao L."/>
            <person name="Bao G."/>
            <person name="Zhu H."/>
        </authorList>
    </citation>
    <scope>NUCLEOTIDE SEQUENCE [LARGE SCALE GENOMIC DNA]</scope>
    <source>
        <strain evidence="9 10">NL03-T5-1</strain>
    </source>
</reference>
<dbReference type="RefSeq" id="WP_232186754.1">
    <property type="nucleotide sequence ID" value="NZ_JAIOAP010000009.1"/>
</dbReference>
<keyword evidence="6" id="KW-0326">Glycosidase</keyword>
<dbReference type="EC" id="3.2.1.51" evidence="3"/>
<evidence type="ECO:0000313" key="10">
    <source>
        <dbReference type="Proteomes" id="UP001493487"/>
    </source>
</evidence>
<feature type="domain" description="Glycoside hydrolase family 29 N-terminal" evidence="7">
    <location>
        <begin position="5"/>
        <end position="350"/>
    </location>
</feature>
<evidence type="ECO:0000256" key="2">
    <source>
        <dbReference type="ARBA" id="ARBA00007951"/>
    </source>
</evidence>
<keyword evidence="10" id="KW-1185">Reference proteome</keyword>
<dbReference type="PANTHER" id="PTHR10030">
    <property type="entry name" value="ALPHA-L-FUCOSIDASE"/>
    <property type="match status" value="1"/>
</dbReference>
<proteinExistence type="inferred from homology"/>
<dbReference type="InterPro" id="IPR013780">
    <property type="entry name" value="Glyco_hydro_b"/>
</dbReference>
<dbReference type="Pfam" id="PF16757">
    <property type="entry name" value="Fucosidase_C"/>
    <property type="match status" value="1"/>
</dbReference>
<gene>
    <name evidence="9" type="ORF">QJS35_18420</name>
</gene>
<comment type="function">
    <text evidence="1">Alpha-L-fucosidase is responsible for hydrolyzing the alpha-1,6-linked fucose joined to the reducing-end N-acetylglucosamine of the carbohydrate moieties of glycoproteins.</text>
</comment>
<dbReference type="InterPro" id="IPR031919">
    <property type="entry name" value="Fucosidase_C"/>
</dbReference>
<evidence type="ECO:0000256" key="3">
    <source>
        <dbReference type="ARBA" id="ARBA00012662"/>
    </source>
</evidence>
<dbReference type="EMBL" id="JASKHM010000010">
    <property type="protein sequence ID" value="MEQ4484376.1"/>
    <property type="molecule type" value="Genomic_DNA"/>
</dbReference>
<evidence type="ECO:0000256" key="5">
    <source>
        <dbReference type="ARBA" id="ARBA00022801"/>
    </source>
</evidence>
<dbReference type="Proteomes" id="UP001493487">
    <property type="component" value="Unassembled WGS sequence"/>
</dbReference>
<keyword evidence="4" id="KW-0732">Signal</keyword>
<evidence type="ECO:0000256" key="1">
    <source>
        <dbReference type="ARBA" id="ARBA00004071"/>
    </source>
</evidence>
<evidence type="ECO:0000259" key="8">
    <source>
        <dbReference type="Pfam" id="PF16757"/>
    </source>
</evidence>
<feature type="domain" description="Alpha-L-fucosidase C-terminal" evidence="8">
    <location>
        <begin position="365"/>
        <end position="442"/>
    </location>
</feature>
<evidence type="ECO:0000313" key="9">
    <source>
        <dbReference type="EMBL" id="MEQ4484376.1"/>
    </source>
</evidence>
<dbReference type="Gene3D" id="3.20.20.80">
    <property type="entry name" value="Glycosidases"/>
    <property type="match status" value="1"/>
</dbReference>
<evidence type="ECO:0000259" key="7">
    <source>
        <dbReference type="Pfam" id="PF01120"/>
    </source>
</evidence>
<sequence>MGEKNSNERQWSDIDARPIPAWFNDYKLGIFIHWGLYSVPAWAPKRSSVNTPGEAYAEWYGSAVRQQNGQYRTFHQKIYGESFKYEDFAAQFKAELFDPHQWAQLFQRSGARYVVLTAKHHDAFCLWPSQHSWNWNSVDIGPHRDLYGELSSAVVGKGLKMGAYYSLLEWFNPLYVKDPEAYALKHMIPQMKQLVEAYRPSVLFTDGEWEHASGVWHSREFLEWLFTESSVRDEIVVNDRWGKDTRGKHGGYFTTEYGEVGYGPEGQLLEMSREWKWEECRGIGTSFGYNRNETLNDYMTEEEVIHLLVDTVSRGGNLLLNVGPTADGLIPVIMEERLTQLGVWLEVNGEAVFGTHKWRDNQDSEFVRYTYREGTLYAIALRWPGKQLVLQNLRLSGDARISMLGWNESLSYEETTQELLIRMPAIAIDSVPCRHAYVFKIEGVR</sequence>
<keyword evidence="5" id="KW-0378">Hydrolase</keyword>
<dbReference type="InterPro" id="IPR000933">
    <property type="entry name" value="Glyco_hydro_29"/>
</dbReference>
<dbReference type="InterPro" id="IPR017853">
    <property type="entry name" value="GH"/>
</dbReference>
<dbReference type="Pfam" id="PF01120">
    <property type="entry name" value="Alpha_L_fucos"/>
    <property type="match status" value="1"/>
</dbReference>